<dbReference type="AlphaFoldDB" id="A0A1B0C4R2"/>
<accession>A0A1B0C4R2</accession>
<proteinExistence type="predicted"/>
<reference evidence="2" key="2">
    <citation type="submission" date="2020-05" db="UniProtKB">
        <authorList>
            <consortium name="EnsemblMetazoa"/>
        </authorList>
    </citation>
    <scope>IDENTIFICATION</scope>
    <source>
        <strain evidence="2">IAEA</strain>
    </source>
</reference>
<organism evidence="2 3">
    <name type="scientific">Glossina palpalis gambiensis</name>
    <dbReference type="NCBI Taxonomy" id="67801"/>
    <lineage>
        <taxon>Eukaryota</taxon>
        <taxon>Metazoa</taxon>
        <taxon>Ecdysozoa</taxon>
        <taxon>Arthropoda</taxon>
        <taxon>Hexapoda</taxon>
        <taxon>Insecta</taxon>
        <taxon>Pterygota</taxon>
        <taxon>Neoptera</taxon>
        <taxon>Endopterygota</taxon>
        <taxon>Diptera</taxon>
        <taxon>Brachycera</taxon>
        <taxon>Muscomorpha</taxon>
        <taxon>Hippoboscoidea</taxon>
        <taxon>Glossinidae</taxon>
        <taxon>Glossina</taxon>
    </lineage>
</organism>
<dbReference type="Proteomes" id="UP000092460">
    <property type="component" value="Unassembled WGS sequence"/>
</dbReference>
<keyword evidence="3" id="KW-1185">Reference proteome</keyword>
<name>A0A1B0C4R2_9MUSC</name>
<dbReference type="VEuPathDB" id="VectorBase:GPPI049103"/>
<evidence type="ECO:0000256" key="1">
    <source>
        <dbReference type="SAM" id="Phobius"/>
    </source>
</evidence>
<dbReference type="EnsemblMetazoa" id="GPPI049103-RA">
    <property type="protein sequence ID" value="GPPI049103-PA"/>
    <property type="gene ID" value="GPPI049103"/>
</dbReference>
<sequence>MDSTDGPLANDSRPSSESKLIMGFICTLPKALALLVLPRSIPKSVVANTPSILPHLMFKSGISVSITIRVLHSSRDDVQHLKLNSGNENESFIKSVHCINDHDSCTAYVEYIGLE</sequence>
<keyword evidence="1" id="KW-0472">Membrane</keyword>
<evidence type="ECO:0000313" key="2">
    <source>
        <dbReference type="EnsemblMetazoa" id="GPPI049103-PA"/>
    </source>
</evidence>
<keyword evidence="1" id="KW-0812">Transmembrane</keyword>
<dbReference type="EMBL" id="JXJN01025601">
    <property type="status" value="NOT_ANNOTATED_CDS"/>
    <property type="molecule type" value="Genomic_DNA"/>
</dbReference>
<feature type="transmembrane region" description="Helical" evidence="1">
    <location>
        <begin position="20"/>
        <end position="37"/>
    </location>
</feature>
<keyword evidence="1" id="KW-1133">Transmembrane helix</keyword>
<protein>
    <submittedName>
        <fullName evidence="2">Uncharacterized protein</fullName>
    </submittedName>
</protein>
<evidence type="ECO:0000313" key="3">
    <source>
        <dbReference type="Proteomes" id="UP000092460"/>
    </source>
</evidence>
<reference evidence="3" key="1">
    <citation type="submission" date="2015-01" db="EMBL/GenBank/DDBJ databases">
        <authorList>
            <person name="Aksoy S."/>
            <person name="Warren W."/>
            <person name="Wilson R.K."/>
        </authorList>
    </citation>
    <scope>NUCLEOTIDE SEQUENCE [LARGE SCALE GENOMIC DNA]</scope>
    <source>
        <strain evidence="3">IAEA</strain>
    </source>
</reference>